<proteinExistence type="predicted"/>
<dbReference type="KEGG" id="vg:29079450"/>
<organism evidence="1 2">
    <name type="scientific">Escherichia phage vB_EcoS_NBD2</name>
    <dbReference type="NCBI Taxonomy" id="1852563"/>
    <lineage>
        <taxon>Viruses</taxon>
        <taxon>Duplodnaviria</taxon>
        <taxon>Heunggongvirae</taxon>
        <taxon>Uroviricota</taxon>
        <taxon>Caudoviricetes</taxon>
        <taxon>Drexlerviridae</taxon>
        <taxon>Vilniusvirus</taxon>
        <taxon>Vilniusvirus NBD2</taxon>
    </lineage>
</organism>
<sequence length="168" mass="18689">MIAGAKSCIMRGFIQATTNQSEEITMKLRCLFVSTSMYSAVAARLFDVGAEYLAKPRPGSQIEAVDIITKNPAREGNVVLTGFVNEYTGNVDIVAGGGIVATFTSPKASRLAKSEKRVPHKADGTGQTDKRRFRRVCRQYCKLRFINPAFTCPESHRQMQKLAQFHRR</sequence>
<dbReference type="GeneID" id="29079450"/>
<name>A0A192Y890_9CAUD</name>
<accession>A0A192Y890</accession>
<reference evidence="1 2" key="1">
    <citation type="submission" date="2016-04" db="EMBL/GenBank/DDBJ databases">
        <title>Complete Genome of E. coli phage vB_EcoS_NBD2.</title>
        <authorList>
            <person name="Truncaite L."/>
            <person name="Kaliniene L."/>
            <person name="Zajanckauskaite A."/>
            <person name="Meskys R."/>
        </authorList>
    </citation>
    <scope>NUCLEOTIDE SEQUENCE [LARGE SCALE GENOMIC DNA]</scope>
</reference>
<keyword evidence="2" id="KW-1185">Reference proteome</keyword>
<dbReference type="Proteomes" id="UP000202254">
    <property type="component" value="Segment"/>
</dbReference>
<evidence type="ECO:0000313" key="2">
    <source>
        <dbReference type="Proteomes" id="UP000202254"/>
    </source>
</evidence>
<protein>
    <submittedName>
        <fullName evidence="1">Uncharacterized protein</fullName>
    </submittedName>
</protein>
<dbReference type="RefSeq" id="YP_009284644.1">
    <property type="nucleotide sequence ID" value="NC_031050.1"/>
</dbReference>
<gene>
    <name evidence="1" type="ORF">NBD2_20</name>
</gene>
<evidence type="ECO:0000313" key="1">
    <source>
        <dbReference type="EMBL" id="ANM45862.1"/>
    </source>
</evidence>
<dbReference type="EMBL" id="KX130668">
    <property type="protein sequence ID" value="ANM45862.1"/>
    <property type="molecule type" value="Genomic_DNA"/>
</dbReference>